<keyword evidence="1" id="KW-0472">Membrane</keyword>
<keyword evidence="5" id="KW-1185">Reference proteome</keyword>
<protein>
    <submittedName>
        <fullName evidence="4">Acyltransferase</fullName>
    </submittedName>
</protein>
<organism evidence="4 5">
    <name type="scientific">Parerythrobacter lacustris</name>
    <dbReference type="NCBI Taxonomy" id="2969984"/>
    <lineage>
        <taxon>Bacteria</taxon>
        <taxon>Pseudomonadati</taxon>
        <taxon>Pseudomonadota</taxon>
        <taxon>Alphaproteobacteria</taxon>
        <taxon>Sphingomonadales</taxon>
        <taxon>Erythrobacteraceae</taxon>
        <taxon>Parerythrobacter</taxon>
    </lineage>
</organism>
<dbReference type="SUPFAM" id="SSF52266">
    <property type="entry name" value="SGNH hydrolase"/>
    <property type="match status" value="1"/>
</dbReference>
<feature type="domain" description="Acyltransferase 3" evidence="2">
    <location>
        <begin position="12"/>
        <end position="342"/>
    </location>
</feature>
<evidence type="ECO:0000259" key="3">
    <source>
        <dbReference type="Pfam" id="PF19040"/>
    </source>
</evidence>
<proteinExistence type="predicted"/>
<feature type="transmembrane region" description="Helical" evidence="1">
    <location>
        <begin position="205"/>
        <end position="221"/>
    </location>
</feature>
<dbReference type="Proteomes" id="UP001206067">
    <property type="component" value="Unassembled WGS sequence"/>
</dbReference>
<reference evidence="4 5" key="1">
    <citation type="submission" date="2022-08" db="EMBL/GenBank/DDBJ databases">
        <title>Polyphasic taxonomy analysis of Qipengyuania sp.RS5-5.</title>
        <authorList>
            <person name="Xamxidin M."/>
            <person name="Wu M."/>
        </authorList>
    </citation>
    <scope>NUCLEOTIDE SEQUENCE [LARGE SCALE GENOMIC DNA]</scope>
    <source>
        <strain evidence="4 5">RS5-5</strain>
    </source>
</reference>
<feature type="transmembrane region" description="Helical" evidence="1">
    <location>
        <begin position="259"/>
        <end position="280"/>
    </location>
</feature>
<evidence type="ECO:0000313" key="5">
    <source>
        <dbReference type="Proteomes" id="UP001206067"/>
    </source>
</evidence>
<dbReference type="EMBL" id="JANKHH010000005">
    <property type="protein sequence ID" value="MCR2834404.1"/>
    <property type="molecule type" value="Genomic_DNA"/>
</dbReference>
<feature type="domain" description="SGNH" evidence="3">
    <location>
        <begin position="413"/>
        <end position="654"/>
    </location>
</feature>
<dbReference type="InterPro" id="IPR043968">
    <property type="entry name" value="SGNH"/>
</dbReference>
<comment type="caution">
    <text evidence="4">The sequence shown here is derived from an EMBL/GenBank/DDBJ whole genome shotgun (WGS) entry which is preliminary data.</text>
</comment>
<feature type="transmembrane region" description="Helical" evidence="1">
    <location>
        <begin position="287"/>
        <end position="306"/>
    </location>
</feature>
<name>A0ABT1XSZ8_9SPHN</name>
<gene>
    <name evidence="4" type="ORF">NSO95_10645</name>
</gene>
<dbReference type="Pfam" id="PF19040">
    <property type="entry name" value="SGNH"/>
    <property type="match status" value="1"/>
</dbReference>
<feature type="transmembrane region" description="Helical" evidence="1">
    <location>
        <begin position="34"/>
        <end position="58"/>
    </location>
</feature>
<feature type="transmembrane region" description="Helical" evidence="1">
    <location>
        <begin position="233"/>
        <end position="253"/>
    </location>
</feature>
<dbReference type="GO" id="GO:0016746">
    <property type="term" value="F:acyltransferase activity"/>
    <property type="evidence" value="ECO:0007669"/>
    <property type="project" value="UniProtKB-KW"/>
</dbReference>
<dbReference type="Pfam" id="PF01757">
    <property type="entry name" value="Acyl_transf_3"/>
    <property type="match status" value="1"/>
</dbReference>
<feature type="transmembrane region" description="Helical" evidence="1">
    <location>
        <begin position="326"/>
        <end position="345"/>
    </location>
</feature>
<keyword evidence="1" id="KW-0812">Transmembrane</keyword>
<dbReference type="PANTHER" id="PTHR23028">
    <property type="entry name" value="ACETYLTRANSFERASE"/>
    <property type="match status" value="1"/>
</dbReference>
<sequence length="670" mass="72678">MPLPEAPKGHSASIDGLRSIAVIPVLVGHAFPKLLPGGFIGVDIFFVISGFLIASMIVDRAAAGRFSMADFYKRRVLRIFPALFAMLVASTIAALWLLPPFPLREFGQALVASATFVSNLLFWSKSGYFDAAAEANPLVHTWSLAVEEQFYIVAPLIALLVLRGRNWLYAFLAAAVLGSLLFAGATNDTVPSTFFFFTANRIFELAIGCVVGCAFYAQTMGEGRRLVENCPRWAIEAIAALALAALCACFFAFGPRSYHPGLITLVPVLATSALLALHASGSLTHRLLAQGPFVWVGLISYSLYLVHQPILAFARYAWLQAPPTGVVLACLVASIPLAYLSWRFVEQPFRDYRRFSLRATLGGGAIAIALACLAGLALHFGNGFTQRYAAGTVELVRPPAAAQLEYSPIAISPGTRFVLWGDSHAEMLAPTLRRWADASGGTVDLFRNGGCPPIPGFDNDWRNLEGPRCSTFNAETLARIEAMPKGTVVVLAARWPNYLRAPLEVDEFGHPWTLASRSIFPSSASRWQGDPGALAAQSLAATFARLQAAGMKVVIVDTVPRQRDHADNLGFILRGDRDAIEAQSISREFHADASNAASEMLRKALRQQEGVTRIDPATTLCDEVRCGYLLDGRMAYRDDNHLNDWGAHAVSRAIVEAAIAGEPDERTSRQ</sequence>
<dbReference type="InterPro" id="IPR050879">
    <property type="entry name" value="Acyltransferase_3"/>
</dbReference>
<keyword evidence="4" id="KW-0808">Transferase</keyword>
<dbReference type="RefSeq" id="WP_257596208.1">
    <property type="nucleotide sequence ID" value="NZ_JANKHH010000005.1"/>
</dbReference>
<feature type="transmembrane region" description="Helical" evidence="1">
    <location>
        <begin position="79"/>
        <end position="99"/>
    </location>
</feature>
<accession>A0ABT1XSZ8</accession>
<evidence type="ECO:0000313" key="4">
    <source>
        <dbReference type="EMBL" id="MCR2834404.1"/>
    </source>
</evidence>
<evidence type="ECO:0000259" key="2">
    <source>
        <dbReference type="Pfam" id="PF01757"/>
    </source>
</evidence>
<dbReference type="PANTHER" id="PTHR23028:SF53">
    <property type="entry name" value="ACYL_TRANSF_3 DOMAIN-CONTAINING PROTEIN"/>
    <property type="match status" value="1"/>
</dbReference>
<feature type="transmembrane region" description="Helical" evidence="1">
    <location>
        <begin position="167"/>
        <end position="185"/>
    </location>
</feature>
<evidence type="ECO:0000256" key="1">
    <source>
        <dbReference type="SAM" id="Phobius"/>
    </source>
</evidence>
<keyword evidence="4" id="KW-0012">Acyltransferase</keyword>
<feature type="transmembrane region" description="Helical" evidence="1">
    <location>
        <begin position="357"/>
        <end position="380"/>
    </location>
</feature>
<keyword evidence="1" id="KW-1133">Transmembrane helix</keyword>
<dbReference type="InterPro" id="IPR002656">
    <property type="entry name" value="Acyl_transf_3_dom"/>
</dbReference>